<evidence type="ECO:0000313" key="4">
    <source>
        <dbReference type="EMBL" id="SUZ50665.1"/>
    </source>
</evidence>
<sequence length="494" mass="53469">MSELKSYQMYINGEWVDAKDGKTFESVNPSTGNSWAIIPEAGETDVDAAVQSAHRAFTDGPWPKMTATERGKLLRRLADILAEHSETLGHSETVDTGKLFQETRWQARYISDFFHYYAGLADKVQGDTLPIDKPNMWTMTVREPLGVVAAVVPWNSQLFLVAVKIGPALAAGNTVVLKASEHASAPMLEFAKVFEEAGFPPGVINIVTGLGEPCGRALTSHPLVDRISFTGGPETARHVIRNSAENFAEVSLELGGKSPVIVFEDADLENATNGILLSIFSASGQSCVAGSRLLLHERIHDEVLGEVAKRAANIRIGDPLDEASQMGPLATLGQLQNIQSAVADATSNGAHLMHGGQQPDGLGNGWFYEPTVVACPNQDLQIVRNELFGPVVSALRFHDESEAIRLANDTRFGLAAGIFSNDVGRALRVTKAIRSGIIWVNTYRVVSPLAPFGGYKNSGYGRESGLQAIYDYTRPKTVWLNTSPEPIADPFVMQ</sequence>
<dbReference type="InterPro" id="IPR016163">
    <property type="entry name" value="Ald_DH_C"/>
</dbReference>
<dbReference type="PROSITE" id="PS00070">
    <property type="entry name" value="ALDEHYDE_DEHYDR_CYS"/>
    <property type="match status" value="1"/>
</dbReference>
<protein>
    <recommendedName>
        <fullName evidence="3">Aldehyde dehydrogenase domain-containing protein</fullName>
    </recommendedName>
</protein>
<accession>A0A381N831</accession>
<dbReference type="PANTHER" id="PTHR11699">
    <property type="entry name" value="ALDEHYDE DEHYDROGENASE-RELATED"/>
    <property type="match status" value="1"/>
</dbReference>
<dbReference type="InterPro" id="IPR016162">
    <property type="entry name" value="Ald_DH_N"/>
</dbReference>
<dbReference type="PROSITE" id="PS00687">
    <property type="entry name" value="ALDEHYDE_DEHYDR_GLU"/>
    <property type="match status" value="1"/>
</dbReference>
<proteinExistence type="inferred from homology"/>
<organism evidence="4">
    <name type="scientific">marine metagenome</name>
    <dbReference type="NCBI Taxonomy" id="408172"/>
    <lineage>
        <taxon>unclassified sequences</taxon>
        <taxon>metagenomes</taxon>
        <taxon>ecological metagenomes</taxon>
    </lineage>
</organism>
<dbReference type="CDD" id="cd07114">
    <property type="entry name" value="ALDH_DhaS"/>
    <property type="match status" value="1"/>
</dbReference>
<dbReference type="Gene3D" id="3.40.309.10">
    <property type="entry name" value="Aldehyde Dehydrogenase, Chain A, domain 2"/>
    <property type="match status" value="1"/>
</dbReference>
<dbReference type="SUPFAM" id="SSF53720">
    <property type="entry name" value="ALDH-like"/>
    <property type="match status" value="1"/>
</dbReference>
<dbReference type="GO" id="GO:0016620">
    <property type="term" value="F:oxidoreductase activity, acting on the aldehyde or oxo group of donors, NAD or NADP as acceptor"/>
    <property type="evidence" value="ECO:0007669"/>
    <property type="project" value="InterPro"/>
</dbReference>
<dbReference type="FunFam" id="3.40.605.10:FF:000007">
    <property type="entry name" value="NAD/NADP-dependent betaine aldehyde dehydrogenase"/>
    <property type="match status" value="1"/>
</dbReference>
<comment type="similarity">
    <text evidence="1">Belongs to the aldehyde dehydrogenase family.</text>
</comment>
<evidence type="ECO:0000256" key="2">
    <source>
        <dbReference type="ARBA" id="ARBA00023002"/>
    </source>
</evidence>
<dbReference type="Gene3D" id="3.40.605.10">
    <property type="entry name" value="Aldehyde Dehydrogenase, Chain A, domain 1"/>
    <property type="match status" value="1"/>
</dbReference>
<reference evidence="4" key="1">
    <citation type="submission" date="2018-05" db="EMBL/GenBank/DDBJ databases">
        <authorList>
            <person name="Lanie J.A."/>
            <person name="Ng W.-L."/>
            <person name="Kazmierczak K.M."/>
            <person name="Andrzejewski T.M."/>
            <person name="Davidsen T.M."/>
            <person name="Wayne K.J."/>
            <person name="Tettelin H."/>
            <person name="Glass J.I."/>
            <person name="Rusch D."/>
            <person name="Podicherti R."/>
            <person name="Tsui H.-C.T."/>
            <person name="Winkler M.E."/>
        </authorList>
    </citation>
    <scope>NUCLEOTIDE SEQUENCE</scope>
</reference>
<dbReference type="EMBL" id="UINC01000182">
    <property type="protein sequence ID" value="SUZ50665.1"/>
    <property type="molecule type" value="Genomic_DNA"/>
</dbReference>
<dbReference type="FunFam" id="3.40.309.10:FF:000012">
    <property type="entry name" value="Betaine aldehyde dehydrogenase"/>
    <property type="match status" value="1"/>
</dbReference>
<dbReference type="Pfam" id="PF00171">
    <property type="entry name" value="Aldedh"/>
    <property type="match status" value="1"/>
</dbReference>
<dbReference type="InterPro" id="IPR016161">
    <property type="entry name" value="Ald_DH/histidinol_DH"/>
</dbReference>
<feature type="domain" description="Aldehyde dehydrogenase" evidence="3">
    <location>
        <begin position="15"/>
        <end position="478"/>
    </location>
</feature>
<dbReference type="InterPro" id="IPR015590">
    <property type="entry name" value="Aldehyde_DH_dom"/>
</dbReference>
<keyword evidence="2" id="KW-0560">Oxidoreductase</keyword>
<evidence type="ECO:0000259" key="3">
    <source>
        <dbReference type="Pfam" id="PF00171"/>
    </source>
</evidence>
<dbReference type="AlphaFoldDB" id="A0A381N831"/>
<evidence type="ECO:0000256" key="1">
    <source>
        <dbReference type="ARBA" id="ARBA00009986"/>
    </source>
</evidence>
<dbReference type="InterPro" id="IPR016160">
    <property type="entry name" value="Ald_DH_CS_CYS"/>
</dbReference>
<dbReference type="InterPro" id="IPR029510">
    <property type="entry name" value="Ald_DH_CS_GLU"/>
</dbReference>
<gene>
    <name evidence="4" type="ORF">METZ01_LOCUS3519</name>
</gene>
<name>A0A381N831_9ZZZZ</name>